<dbReference type="SMART" id="SM01179">
    <property type="entry name" value="DUF862"/>
    <property type="match status" value="1"/>
</dbReference>
<dbReference type="PROSITE" id="PS51352">
    <property type="entry name" value="THIOREDOXIN_2"/>
    <property type="match status" value="1"/>
</dbReference>
<proteinExistence type="inferred from homology"/>
<dbReference type="Pfam" id="PF00085">
    <property type="entry name" value="Thioredoxin"/>
    <property type="match status" value="1"/>
</dbReference>
<organism evidence="7 8">
    <name type="scientific">Cladosporium halotolerans</name>
    <dbReference type="NCBI Taxonomy" id="1052096"/>
    <lineage>
        <taxon>Eukaryota</taxon>
        <taxon>Fungi</taxon>
        <taxon>Dikarya</taxon>
        <taxon>Ascomycota</taxon>
        <taxon>Pezizomycotina</taxon>
        <taxon>Dothideomycetes</taxon>
        <taxon>Dothideomycetidae</taxon>
        <taxon>Cladosporiales</taxon>
        <taxon>Cladosporiaceae</taxon>
        <taxon>Cladosporium</taxon>
    </lineage>
</organism>
<feature type="domain" description="Thioredoxin" evidence="4">
    <location>
        <begin position="146"/>
        <end position="282"/>
    </location>
</feature>
<dbReference type="PROSITE" id="PS51396">
    <property type="entry name" value="PUL"/>
    <property type="match status" value="1"/>
</dbReference>
<gene>
    <name evidence="7" type="ORF">WHR41_09057</name>
</gene>
<evidence type="ECO:0000256" key="1">
    <source>
        <dbReference type="ARBA" id="ARBA00008140"/>
    </source>
</evidence>
<evidence type="ECO:0000313" key="8">
    <source>
        <dbReference type="Proteomes" id="UP000803884"/>
    </source>
</evidence>
<comment type="caution">
    <text evidence="7">The sequence shown here is derived from an EMBL/GenBank/DDBJ whole genome shotgun (WGS) entry which is preliminary data.</text>
</comment>
<dbReference type="Proteomes" id="UP000803884">
    <property type="component" value="Unassembled WGS sequence"/>
</dbReference>
<dbReference type="Gene3D" id="3.90.1720.30">
    <property type="entry name" value="PPPDE domains"/>
    <property type="match status" value="1"/>
</dbReference>
<evidence type="ECO:0000313" key="7">
    <source>
        <dbReference type="EMBL" id="KAL1582173.1"/>
    </source>
</evidence>
<dbReference type="InterPro" id="IPR011989">
    <property type="entry name" value="ARM-like"/>
</dbReference>
<dbReference type="PANTHER" id="PTHR12378:SF7">
    <property type="entry name" value="DESUMOYLATING ISOPEPTIDASE 1"/>
    <property type="match status" value="1"/>
</dbReference>
<dbReference type="SUPFAM" id="SSF52833">
    <property type="entry name" value="Thioredoxin-like"/>
    <property type="match status" value="1"/>
</dbReference>
<dbReference type="InterPro" id="IPR013535">
    <property type="entry name" value="PUL_dom"/>
</dbReference>
<dbReference type="InterPro" id="IPR042266">
    <property type="entry name" value="PPPDE_sf"/>
</dbReference>
<dbReference type="GeneID" id="96010499"/>
<dbReference type="Pfam" id="PF08324">
    <property type="entry name" value="PUL"/>
    <property type="match status" value="1"/>
</dbReference>
<evidence type="ECO:0000259" key="4">
    <source>
        <dbReference type="PROSITE" id="PS51352"/>
    </source>
</evidence>
<feature type="domain" description="PUL" evidence="5">
    <location>
        <begin position="283"/>
        <end position="575"/>
    </location>
</feature>
<keyword evidence="2" id="KW-0645">Protease</keyword>
<evidence type="ECO:0000256" key="3">
    <source>
        <dbReference type="ARBA" id="ARBA00022801"/>
    </source>
</evidence>
<evidence type="ECO:0008006" key="9">
    <source>
        <dbReference type="Google" id="ProtNLM"/>
    </source>
</evidence>
<dbReference type="InterPro" id="IPR013766">
    <property type="entry name" value="Thioredoxin_domain"/>
</dbReference>
<evidence type="ECO:0000259" key="6">
    <source>
        <dbReference type="PROSITE" id="PS51858"/>
    </source>
</evidence>
<dbReference type="Gene3D" id="3.40.30.10">
    <property type="entry name" value="Glutaredoxin"/>
    <property type="match status" value="1"/>
</dbReference>
<evidence type="ECO:0000259" key="5">
    <source>
        <dbReference type="PROSITE" id="PS51396"/>
    </source>
</evidence>
<name>A0AB34KAP5_9PEZI</name>
<dbReference type="GO" id="GO:0008233">
    <property type="term" value="F:peptidase activity"/>
    <property type="evidence" value="ECO:0007669"/>
    <property type="project" value="UniProtKB-KW"/>
</dbReference>
<keyword evidence="3" id="KW-0378">Hydrolase</keyword>
<dbReference type="EMBL" id="JAAQHG020000061">
    <property type="protein sequence ID" value="KAL1582173.1"/>
    <property type="molecule type" value="Genomic_DNA"/>
</dbReference>
<keyword evidence="8" id="KW-1185">Reference proteome</keyword>
<dbReference type="InterPro" id="IPR008580">
    <property type="entry name" value="PPPDE_dom"/>
</dbReference>
<dbReference type="CDD" id="cd02947">
    <property type="entry name" value="TRX_family"/>
    <property type="match status" value="1"/>
</dbReference>
<sequence length="575" mass="62996">MEVELYVYDLSQGLARSMSKQFLGIQIDAVYHTSLVFKNVEYFFGAGVQTCYPGASHHGRPMEVIPMGKTDIDLDTILDYLESLKQVYTPESYDLFAHNCNNFTHDFAMFLIGKGIPSHITSLPQRVLDTPFGQMLRPQIDASMRSVTQAPVPNGATPKQDTQTVQQPSFHGGKYGRVLNLTATDALESALSGAQNTCATIFYTSSTCAPCKLAYPTFDLLAEEHHDALFVKVDINEAREIAMKYGIRATPTFMTFSKGKKLDEWSGADISLLKANVAQLLQHTFPPHPHTLLKLPTLQFGSMKPIVYARVPPIDKLTAKLGAGAQEPEFVALTTFVKNRQLDPREAKLPDIHAIGEMLQTTIENLPIESRFAAVDLLRCAMVDPRVSGFFASEKAVDELATVPALITHVIELGETCPHNLRLVTIHLACNIFTSPLFVRELLKLGQRTTPLLVQLITSSLLDAAHPTTRVAAASLAFNLAVANYRARREEHHDGLGEDQQVELAASMLEALRVEADGGSSEAVKALLLALGYLLFCAKEGGELMQLASVLDAKSVLEACLEHPKLAGEVSALLR</sequence>
<evidence type="ECO:0000256" key="2">
    <source>
        <dbReference type="ARBA" id="ARBA00022670"/>
    </source>
</evidence>
<dbReference type="AlphaFoldDB" id="A0AB34KAP5"/>
<dbReference type="PROSITE" id="PS51858">
    <property type="entry name" value="PPPDE"/>
    <property type="match status" value="1"/>
</dbReference>
<reference evidence="7 8" key="1">
    <citation type="journal article" date="2020" name="Microbiol. Resour. Announc.">
        <title>Draft Genome Sequence of a Cladosporium Species Isolated from the Mesophotic Ascidian Didemnum maculosum.</title>
        <authorList>
            <person name="Gioti A."/>
            <person name="Siaperas R."/>
            <person name="Nikolaivits E."/>
            <person name="Le Goff G."/>
            <person name="Ouazzani J."/>
            <person name="Kotoulas G."/>
            <person name="Topakas E."/>
        </authorList>
    </citation>
    <scope>NUCLEOTIDE SEQUENCE [LARGE SCALE GENOMIC DNA]</scope>
    <source>
        <strain evidence="7 8">TM138-S3</strain>
    </source>
</reference>
<dbReference type="GO" id="GO:0070646">
    <property type="term" value="P:protein modification by small protein removal"/>
    <property type="evidence" value="ECO:0007669"/>
    <property type="project" value="TreeGrafter"/>
</dbReference>
<feature type="domain" description="PPPDE" evidence="6">
    <location>
        <begin position="1"/>
        <end position="141"/>
    </location>
</feature>
<accession>A0AB34KAP5</accession>
<dbReference type="Gene3D" id="1.25.10.10">
    <property type="entry name" value="Leucine-rich Repeat Variant"/>
    <property type="match status" value="1"/>
</dbReference>
<dbReference type="Pfam" id="PF05903">
    <property type="entry name" value="Peptidase_C97"/>
    <property type="match status" value="1"/>
</dbReference>
<protein>
    <recommendedName>
        <fullName evidence="9">Thioredoxin</fullName>
    </recommendedName>
</protein>
<dbReference type="RefSeq" id="XP_069225280.1">
    <property type="nucleotide sequence ID" value="XM_069377661.1"/>
</dbReference>
<comment type="similarity">
    <text evidence="1">Belongs to the DeSI family.</text>
</comment>
<dbReference type="GO" id="GO:0006508">
    <property type="term" value="P:proteolysis"/>
    <property type="evidence" value="ECO:0007669"/>
    <property type="project" value="UniProtKB-KW"/>
</dbReference>
<dbReference type="PANTHER" id="PTHR12378">
    <property type="entry name" value="DESUMOYLATING ISOPEPTIDASE"/>
    <property type="match status" value="1"/>
</dbReference>
<dbReference type="InterPro" id="IPR036249">
    <property type="entry name" value="Thioredoxin-like_sf"/>
</dbReference>